<dbReference type="GO" id="GO:0003743">
    <property type="term" value="F:translation initiation factor activity"/>
    <property type="evidence" value="ECO:0007669"/>
    <property type="project" value="UniProtKB-KW"/>
</dbReference>
<dbReference type="SUPFAM" id="SSF50447">
    <property type="entry name" value="Translation proteins"/>
    <property type="match status" value="2"/>
</dbReference>
<keyword evidence="8" id="KW-0963">Cytoplasm</keyword>
<evidence type="ECO:0000313" key="13">
    <source>
        <dbReference type="Proteomes" id="UP001301731"/>
    </source>
</evidence>
<keyword evidence="4 8" id="KW-0547">Nucleotide-binding</keyword>
<evidence type="ECO:0000256" key="10">
    <source>
        <dbReference type="SAM" id="MobiDB-lite"/>
    </source>
</evidence>
<comment type="similarity">
    <text evidence="1 8 9">Belongs to the TRAFAC class translation factor GTPase superfamily. Classic translation factor GTPase family. IF-2 subfamily.</text>
</comment>
<dbReference type="CDD" id="cd03702">
    <property type="entry name" value="IF2_mtIF2_II"/>
    <property type="match status" value="1"/>
</dbReference>
<dbReference type="Gene3D" id="3.40.50.10050">
    <property type="entry name" value="Translation initiation factor IF- 2, domain 3"/>
    <property type="match status" value="1"/>
</dbReference>
<evidence type="ECO:0000256" key="1">
    <source>
        <dbReference type="ARBA" id="ARBA00007733"/>
    </source>
</evidence>
<evidence type="ECO:0000256" key="6">
    <source>
        <dbReference type="ARBA" id="ARBA00023134"/>
    </source>
</evidence>
<dbReference type="NCBIfam" id="TIGR00231">
    <property type="entry name" value="small_GTP"/>
    <property type="match status" value="1"/>
</dbReference>
<evidence type="ECO:0000256" key="2">
    <source>
        <dbReference type="ARBA" id="ARBA00020675"/>
    </source>
</evidence>
<feature type="compositionally biased region" description="Gly residues" evidence="10">
    <location>
        <begin position="299"/>
        <end position="395"/>
    </location>
</feature>
<comment type="subcellular location">
    <subcellularLocation>
        <location evidence="8">Cytoplasm</location>
    </subcellularLocation>
</comment>
<evidence type="ECO:0000256" key="8">
    <source>
        <dbReference type="HAMAP-Rule" id="MF_00100"/>
    </source>
</evidence>
<feature type="compositionally biased region" description="Low complexity" evidence="10">
    <location>
        <begin position="143"/>
        <end position="157"/>
    </location>
</feature>
<feature type="compositionally biased region" description="Low complexity" evidence="10">
    <location>
        <begin position="282"/>
        <end position="298"/>
    </location>
</feature>
<feature type="region of interest" description="Disordered" evidence="10">
    <location>
        <begin position="48"/>
        <end position="425"/>
    </location>
</feature>
<feature type="compositionally biased region" description="Gly residues" evidence="10">
    <location>
        <begin position="226"/>
        <end position="238"/>
    </location>
</feature>
<evidence type="ECO:0000259" key="11">
    <source>
        <dbReference type="PROSITE" id="PS51722"/>
    </source>
</evidence>
<dbReference type="InterPro" id="IPR053905">
    <property type="entry name" value="EF-G-like_DII"/>
</dbReference>
<keyword evidence="6 8" id="KW-0342">GTP-binding</keyword>
<dbReference type="InterPro" id="IPR000178">
    <property type="entry name" value="TF_IF2_bacterial-like"/>
</dbReference>
<evidence type="ECO:0000256" key="9">
    <source>
        <dbReference type="RuleBase" id="RU000644"/>
    </source>
</evidence>
<dbReference type="PROSITE" id="PS51722">
    <property type="entry name" value="G_TR_2"/>
    <property type="match status" value="1"/>
</dbReference>
<feature type="binding site" evidence="8">
    <location>
        <begin position="579"/>
        <end position="583"/>
    </location>
    <ligand>
        <name>GTP</name>
        <dbReference type="ChEBI" id="CHEBI:37565"/>
    </ligand>
</feature>
<feature type="compositionally biased region" description="Low complexity" evidence="10">
    <location>
        <begin position="253"/>
        <end position="265"/>
    </location>
</feature>
<dbReference type="HAMAP" id="MF_00100_B">
    <property type="entry name" value="IF_2_B"/>
    <property type="match status" value="1"/>
</dbReference>
<feature type="domain" description="Tr-type G" evidence="11">
    <location>
        <begin position="520"/>
        <end position="692"/>
    </location>
</feature>
<accession>A0ABZ0LQK5</accession>
<dbReference type="PRINTS" id="PR01217">
    <property type="entry name" value="PRICHEXTENSN"/>
</dbReference>
<feature type="compositionally biased region" description="Low complexity" evidence="10">
    <location>
        <begin position="104"/>
        <end position="126"/>
    </location>
</feature>
<keyword evidence="3 8" id="KW-0396">Initiation factor</keyword>
<feature type="compositionally biased region" description="Pro residues" evidence="10">
    <location>
        <begin position="127"/>
        <end position="142"/>
    </location>
</feature>
<dbReference type="InterPro" id="IPR027417">
    <property type="entry name" value="P-loop_NTPase"/>
</dbReference>
<evidence type="ECO:0000256" key="4">
    <source>
        <dbReference type="ARBA" id="ARBA00022741"/>
    </source>
</evidence>
<protein>
    <recommendedName>
        <fullName evidence="2 8">Translation initiation factor IF-2</fullName>
    </recommendedName>
</protein>
<keyword evidence="5 8" id="KW-0648">Protein biosynthesis</keyword>
<dbReference type="Pfam" id="PF00009">
    <property type="entry name" value="GTP_EFTU"/>
    <property type="match status" value="1"/>
</dbReference>
<dbReference type="NCBIfam" id="TIGR00487">
    <property type="entry name" value="IF-2"/>
    <property type="match status" value="1"/>
</dbReference>
<comment type="caution">
    <text evidence="8">Lacks conserved residue(s) required for the propagation of feature annotation.</text>
</comment>
<dbReference type="Pfam" id="PF11987">
    <property type="entry name" value="IF-2"/>
    <property type="match status" value="1"/>
</dbReference>
<dbReference type="SUPFAM" id="SSF52156">
    <property type="entry name" value="Initiation factor IF2/eIF5b, domain 3"/>
    <property type="match status" value="1"/>
</dbReference>
<organism evidence="12 13">
    <name type="scientific">Streptomyces solicathayae</name>
    <dbReference type="NCBI Taxonomy" id="3081768"/>
    <lineage>
        <taxon>Bacteria</taxon>
        <taxon>Bacillati</taxon>
        <taxon>Actinomycetota</taxon>
        <taxon>Actinomycetes</taxon>
        <taxon>Kitasatosporales</taxon>
        <taxon>Streptomycetaceae</taxon>
        <taxon>Streptomyces</taxon>
    </lineage>
</organism>
<dbReference type="Gene3D" id="1.10.10.2480">
    <property type="match status" value="1"/>
</dbReference>
<dbReference type="InterPro" id="IPR023115">
    <property type="entry name" value="TIF_IF2_dom3"/>
</dbReference>
<feature type="compositionally biased region" description="Low complexity" evidence="10">
    <location>
        <begin position="169"/>
        <end position="198"/>
    </location>
</feature>
<dbReference type="PROSITE" id="PS01176">
    <property type="entry name" value="IF2"/>
    <property type="match status" value="1"/>
</dbReference>
<dbReference type="PANTHER" id="PTHR43381:SF5">
    <property type="entry name" value="TR-TYPE G DOMAIN-CONTAINING PROTEIN"/>
    <property type="match status" value="1"/>
</dbReference>
<dbReference type="Pfam" id="PF04760">
    <property type="entry name" value="IF2_N"/>
    <property type="match status" value="2"/>
</dbReference>
<evidence type="ECO:0000313" key="12">
    <source>
        <dbReference type="EMBL" id="WOX21769.1"/>
    </source>
</evidence>
<feature type="compositionally biased region" description="Basic residues" evidence="10">
    <location>
        <begin position="399"/>
        <end position="408"/>
    </location>
</feature>
<feature type="compositionally biased region" description="Pro residues" evidence="10">
    <location>
        <begin position="88"/>
        <end position="103"/>
    </location>
</feature>
<sequence>MAKVRVYELAKEFGVESKVVMAKLQELGEFVRSASSTIEAPVVRKLTDALQGPGSAGKTAAKPGAPRKAAPSPKPAAPSPAQAARPAAPKPGAPAPKPAPAAPAAPVTPAAPASSTPSPAPAASGPRPGPKPAPKPVTPAPATPEFTAPPSAPAAGQRPGGAAPGPRPAGGARPGQAPRPQGQGAPRPQGQGAPRPGGRPAGPRPGNNPFTSGGSTGMARPQAPRPGGGAPRPGGPGAAPGAPRPQGGPGGAPRPQGQGGARPTPGGMPRPQAPRPGGAPGGNRPNPGMMPQRPAAGPRPGGGPGGRGPGGGGGRPGGPGGGGGRPGFAGRPGGPGGGGGGFAGRPGGPGGGGGGRPGGPGGGGGGFGGRPGGFGGRPGGPGGRGGTQGAFGRPGGPARRGRKSKRQRRQEYEAMQAPSVGGVMLPRGNGEAIRLSRGASLTDFAEKIGANPASLVAVMMNLGEMVTATQSVSDDTLTMLGEEMNYTVQIVSPEEEDRELLESFDIEFGEDEGGEEALVSRPPVVTVMGHVDHGKTRLLDAIRKTNVVAGEAGGITQHIGAYQVGTEVNGEERKITFIDTPGHEAFTAMRARGAKSTDIAILVVAANDGVMPQTIEALNHAKAADVPIVVAVNKIDVEGADPTKVRGQLTEFGLVAEEYGGDTMFVDISAKQGLHIDSLLEAVVLTADASLDLRANPEQDAQGIAIESHLDRGRGAVSTVLVQRGTLRIGDTVVVGDAYGRVRAMLDDKGNNVEEATPSTPVLVLGLTNVPGAGDNLLVVDEDRTARQIAEKRAARERNAAFAKRTRRVSIEDLDKVLAAGEIQQLNLIIKGDASGAVEALESSLMQLDVGDEVDIRVLHRGVGEVTESDINLAMGSDAIVIGYNVRAAGRATQMAEREGVEVRYYSVIYQAIEEIEAALKGLLKPEFEEVELGTAEIREVFRSSKLGNIAGVLVRSGEVRRNTKARLIRDGKVVAENLTISGLRRFKDDVTEIREGFEGGINLGNYNDIKIDDVIATYEMREKPRA</sequence>
<comment type="function">
    <text evidence="7 8 9">One of the essential components for the initiation of protein synthesis. Protects formylmethionyl-tRNA from spontaneous hydrolysis and promotes its binding to the 30S ribosomal subunits. Also involved in the hydrolysis of GTP during the formation of the 70S ribosomal complex.</text>
</comment>
<dbReference type="InterPro" id="IPR015760">
    <property type="entry name" value="TIF_IF2"/>
</dbReference>
<keyword evidence="13" id="KW-1185">Reference proteome</keyword>
<dbReference type="CDD" id="cd01887">
    <property type="entry name" value="IF2_eIF5B"/>
    <property type="match status" value="1"/>
</dbReference>
<dbReference type="RefSeq" id="WP_318102792.1">
    <property type="nucleotide sequence ID" value="NZ_CP137573.1"/>
</dbReference>
<dbReference type="InterPro" id="IPR006847">
    <property type="entry name" value="IF2_N"/>
</dbReference>
<dbReference type="Gene3D" id="2.40.30.10">
    <property type="entry name" value="Translation factors"/>
    <property type="match status" value="2"/>
</dbReference>
<dbReference type="Pfam" id="PF22042">
    <property type="entry name" value="EF-G_D2"/>
    <property type="match status" value="1"/>
</dbReference>
<dbReference type="InterPro" id="IPR009000">
    <property type="entry name" value="Transl_B-barrel_sf"/>
</dbReference>
<evidence type="ECO:0000256" key="7">
    <source>
        <dbReference type="ARBA" id="ARBA00025162"/>
    </source>
</evidence>
<evidence type="ECO:0000256" key="3">
    <source>
        <dbReference type="ARBA" id="ARBA00022540"/>
    </source>
</evidence>
<dbReference type="InterPro" id="IPR000795">
    <property type="entry name" value="T_Tr_GTP-bd_dom"/>
</dbReference>
<feature type="binding site" evidence="8">
    <location>
        <begin position="633"/>
        <end position="636"/>
    </location>
    <ligand>
        <name>GTP</name>
        <dbReference type="ChEBI" id="CHEBI:37565"/>
    </ligand>
</feature>
<proteinExistence type="inferred from homology"/>
<gene>
    <name evidence="8 12" type="primary">infB</name>
    <name evidence="12" type="ORF">R2D22_10295</name>
</gene>
<dbReference type="SUPFAM" id="SSF52540">
    <property type="entry name" value="P-loop containing nucleoside triphosphate hydrolases"/>
    <property type="match status" value="1"/>
</dbReference>
<dbReference type="CDD" id="cd03692">
    <property type="entry name" value="mtIF2_IVc"/>
    <property type="match status" value="1"/>
</dbReference>
<dbReference type="Proteomes" id="UP001301731">
    <property type="component" value="Chromosome"/>
</dbReference>
<dbReference type="Gene3D" id="3.40.50.300">
    <property type="entry name" value="P-loop containing nucleotide triphosphate hydrolases"/>
    <property type="match status" value="1"/>
</dbReference>
<dbReference type="PANTHER" id="PTHR43381">
    <property type="entry name" value="TRANSLATION INITIATION FACTOR IF-2-RELATED"/>
    <property type="match status" value="1"/>
</dbReference>
<dbReference type="EMBL" id="CP137573">
    <property type="protein sequence ID" value="WOX21769.1"/>
    <property type="molecule type" value="Genomic_DNA"/>
</dbReference>
<dbReference type="InterPro" id="IPR005225">
    <property type="entry name" value="Small_GTP-bd"/>
</dbReference>
<reference evidence="12 13" key="1">
    <citation type="submission" date="2023-10" db="EMBL/GenBank/DDBJ databases">
        <title>The genome sequence of Streptomyces sp. HUAS YS2.</title>
        <authorList>
            <person name="Mo P."/>
        </authorList>
    </citation>
    <scope>NUCLEOTIDE SEQUENCE [LARGE SCALE GENOMIC DNA]</scope>
    <source>
        <strain evidence="12 13">HUAS YS2</strain>
    </source>
</reference>
<feature type="binding site" evidence="8">
    <location>
        <begin position="529"/>
        <end position="536"/>
    </location>
    <ligand>
        <name>GTP</name>
        <dbReference type="ChEBI" id="CHEBI:37565"/>
    </ligand>
</feature>
<dbReference type="InterPro" id="IPR044145">
    <property type="entry name" value="IF2_II"/>
</dbReference>
<name>A0ABZ0LQK5_9ACTN</name>
<feature type="compositionally biased region" description="Low complexity" evidence="10">
    <location>
        <begin position="52"/>
        <end position="71"/>
    </location>
</feature>
<evidence type="ECO:0000256" key="5">
    <source>
        <dbReference type="ARBA" id="ARBA00022917"/>
    </source>
</evidence>
<dbReference type="InterPro" id="IPR036925">
    <property type="entry name" value="TIF_IF2_dom3_sf"/>
</dbReference>